<dbReference type="InterPro" id="IPR020904">
    <property type="entry name" value="Sc_DH/Rdtase_CS"/>
</dbReference>
<dbReference type="FunFam" id="3.40.50.720:FF:000084">
    <property type="entry name" value="Short-chain dehydrogenase reductase"/>
    <property type="match status" value="1"/>
</dbReference>
<dbReference type="InterPro" id="IPR002347">
    <property type="entry name" value="SDR_fam"/>
</dbReference>
<evidence type="ECO:0000313" key="4">
    <source>
        <dbReference type="Proteomes" id="UP000298493"/>
    </source>
</evidence>
<dbReference type="OrthoDB" id="498125at2759"/>
<evidence type="ECO:0000256" key="2">
    <source>
        <dbReference type="ARBA" id="ARBA00022857"/>
    </source>
</evidence>
<dbReference type="CDD" id="cd05233">
    <property type="entry name" value="SDR_c"/>
    <property type="match status" value="1"/>
</dbReference>
<name>A0A4Z1P797_9PEZI</name>
<evidence type="ECO:0000313" key="3">
    <source>
        <dbReference type="EMBL" id="TID20245.1"/>
    </source>
</evidence>
<dbReference type="GO" id="GO:0016616">
    <property type="term" value="F:oxidoreductase activity, acting on the CH-OH group of donors, NAD or NADP as acceptor"/>
    <property type="evidence" value="ECO:0007669"/>
    <property type="project" value="TreeGrafter"/>
</dbReference>
<dbReference type="SUPFAM" id="SSF51735">
    <property type="entry name" value="NAD(P)-binding Rossmann-fold domains"/>
    <property type="match status" value="1"/>
</dbReference>
<dbReference type="Gene3D" id="3.40.50.720">
    <property type="entry name" value="NAD(P)-binding Rossmann-like Domain"/>
    <property type="match status" value="1"/>
</dbReference>
<reference evidence="3 4" key="1">
    <citation type="submission" date="2019-04" db="EMBL/GenBank/DDBJ databases">
        <title>High contiguity whole genome sequence and gene annotation resource for two Venturia nashicola isolates.</title>
        <authorList>
            <person name="Prokchorchik M."/>
            <person name="Won K."/>
            <person name="Lee Y."/>
            <person name="Choi E.D."/>
            <person name="Segonzac C."/>
            <person name="Sohn K.H."/>
        </authorList>
    </citation>
    <scope>NUCLEOTIDE SEQUENCE [LARGE SCALE GENOMIC DNA]</scope>
    <source>
        <strain evidence="3 4">PRI2</strain>
    </source>
</reference>
<dbReference type="PRINTS" id="PR00080">
    <property type="entry name" value="SDRFAMILY"/>
</dbReference>
<organism evidence="3 4">
    <name type="scientific">Venturia nashicola</name>
    <dbReference type="NCBI Taxonomy" id="86259"/>
    <lineage>
        <taxon>Eukaryota</taxon>
        <taxon>Fungi</taxon>
        <taxon>Dikarya</taxon>
        <taxon>Ascomycota</taxon>
        <taxon>Pezizomycotina</taxon>
        <taxon>Dothideomycetes</taxon>
        <taxon>Pleosporomycetidae</taxon>
        <taxon>Venturiales</taxon>
        <taxon>Venturiaceae</taxon>
        <taxon>Venturia</taxon>
    </lineage>
</organism>
<dbReference type="Pfam" id="PF13561">
    <property type="entry name" value="adh_short_C2"/>
    <property type="match status" value="1"/>
</dbReference>
<keyword evidence="2" id="KW-0521">NADP</keyword>
<dbReference type="Proteomes" id="UP000298493">
    <property type="component" value="Unassembled WGS sequence"/>
</dbReference>
<gene>
    <name evidence="3" type="ORF">E6O75_ATG07705</name>
</gene>
<comment type="similarity">
    <text evidence="1">Belongs to the short-chain dehydrogenases/reductases (SDR) family.</text>
</comment>
<keyword evidence="3" id="KW-0378">Hydrolase</keyword>
<dbReference type="AlphaFoldDB" id="A0A4Z1P797"/>
<dbReference type="PANTHER" id="PTHR42760">
    <property type="entry name" value="SHORT-CHAIN DEHYDROGENASES/REDUCTASES FAMILY MEMBER"/>
    <property type="match status" value="1"/>
</dbReference>
<dbReference type="GO" id="GO:0004386">
    <property type="term" value="F:helicase activity"/>
    <property type="evidence" value="ECO:0007669"/>
    <property type="project" value="UniProtKB-KW"/>
</dbReference>
<dbReference type="STRING" id="86259.A0A4Z1P797"/>
<dbReference type="PROSITE" id="PS00061">
    <property type="entry name" value="ADH_SHORT"/>
    <property type="match status" value="1"/>
</dbReference>
<comment type="caution">
    <text evidence="3">The sequence shown here is derived from an EMBL/GenBank/DDBJ whole genome shotgun (WGS) entry which is preliminary data.</text>
</comment>
<keyword evidence="4" id="KW-1185">Reference proteome</keyword>
<keyword evidence="3" id="KW-0347">Helicase</keyword>
<keyword evidence="3" id="KW-0547">Nucleotide-binding</keyword>
<keyword evidence="3" id="KW-0067">ATP-binding</keyword>
<protein>
    <submittedName>
        <fullName evidence="3">Putative ATP-dependent RNA helicase</fullName>
    </submittedName>
</protein>
<sequence length="285" mass="30108">MASPSDLPSECHGTTYASLKDKIVLLTGIGQQGDPKMWGNGAATARIFIANGAKVFGCDLNLPSAESTQTRLIREFGEDCCSVMSADVTKASDVQNLVDSCVKKHGRIDVLVNNVGMSMKGDPASMDEETWDKQVDVNLKSVYLMTHLVLPIMEKQGKGSIVNISSIAGMRYIGKPQVAYSATKAAVIQFTKATAVIYAPKGVRLNVVVPGLMHTPLISSLADKYAGGDLEGLVKSRNEQVPMGSMGSPFDVANAVVFLASENAKYITGTQLVVDGAITCSTGGV</sequence>
<dbReference type="PRINTS" id="PR00081">
    <property type="entry name" value="GDHRDH"/>
</dbReference>
<proteinExistence type="inferred from homology"/>
<dbReference type="EMBL" id="SNSC02000011">
    <property type="protein sequence ID" value="TID20245.1"/>
    <property type="molecule type" value="Genomic_DNA"/>
</dbReference>
<evidence type="ECO:0000256" key="1">
    <source>
        <dbReference type="ARBA" id="ARBA00006484"/>
    </source>
</evidence>
<accession>A0A4Z1P797</accession>
<dbReference type="InterPro" id="IPR036291">
    <property type="entry name" value="NAD(P)-bd_dom_sf"/>
</dbReference>